<dbReference type="InterPro" id="IPR000999">
    <property type="entry name" value="RNase_III_dom"/>
</dbReference>
<dbReference type="CDD" id="cd00593">
    <property type="entry name" value="RIBOc"/>
    <property type="match status" value="1"/>
</dbReference>
<dbReference type="STRING" id="36646.A0A1V6UZ07"/>
<keyword evidence="3" id="KW-1185">Reference proteome</keyword>
<proteinExistence type="predicted"/>
<dbReference type="Pfam" id="PF00636">
    <property type="entry name" value="Ribonuclease_3"/>
    <property type="match status" value="1"/>
</dbReference>
<dbReference type="GO" id="GO:0006396">
    <property type="term" value="P:RNA processing"/>
    <property type="evidence" value="ECO:0007669"/>
    <property type="project" value="InterPro"/>
</dbReference>
<evidence type="ECO:0000313" key="3">
    <source>
        <dbReference type="Proteomes" id="UP000191500"/>
    </source>
</evidence>
<dbReference type="EMBL" id="MDDG01000003">
    <property type="protein sequence ID" value="OQE43642.1"/>
    <property type="molecule type" value="Genomic_DNA"/>
</dbReference>
<dbReference type="Proteomes" id="UP000191500">
    <property type="component" value="Unassembled WGS sequence"/>
</dbReference>
<name>A0A1V6UZ07_9EURO</name>
<protein>
    <recommendedName>
        <fullName evidence="1">RNase III domain-containing protein</fullName>
    </recommendedName>
</protein>
<feature type="domain" description="RNase III" evidence="1">
    <location>
        <begin position="15"/>
        <end position="131"/>
    </location>
</feature>
<comment type="caution">
    <text evidence="2">The sequence shown here is derived from an EMBL/GenBank/DDBJ whole genome shotgun (WGS) entry which is preliminary data.</text>
</comment>
<dbReference type="AlphaFoldDB" id="A0A1V6UZ07"/>
<evidence type="ECO:0000313" key="2">
    <source>
        <dbReference type="EMBL" id="OQE43642.1"/>
    </source>
</evidence>
<gene>
    <name evidence="2" type="ORF">PENCOP_c003G03419</name>
</gene>
<reference evidence="3" key="1">
    <citation type="journal article" date="2017" name="Nat. Microbiol.">
        <title>Global analysis of biosynthetic gene clusters reveals vast potential of secondary metabolite production in Penicillium species.</title>
        <authorList>
            <person name="Nielsen J.C."/>
            <person name="Grijseels S."/>
            <person name="Prigent S."/>
            <person name="Ji B."/>
            <person name="Dainat J."/>
            <person name="Nielsen K.F."/>
            <person name="Frisvad J.C."/>
            <person name="Workman M."/>
            <person name="Nielsen J."/>
        </authorList>
    </citation>
    <scope>NUCLEOTIDE SEQUENCE [LARGE SCALE GENOMIC DNA]</scope>
    <source>
        <strain evidence="3">IBT 31321</strain>
    </source>
</reference>
<dbReference type="SMART" id="SM00535">
    <property type="entry name" value="RIBOc"/>
    <property type="match status" value="1"/>
</dbReference>
<dbReference type="InterPro" id="IPR036389">
    <property type="entry name" value="RNase_III_sf"/>
</dbReference>
<evidence type="ECO:0000259" key="1">
    <source>
        <dbReference type="PROSITE" id="PS50142"/>
    </source>
</evidence>
<accession>A0A1V6UZ07</accession>
<dbReference type="SUPFAM" id="SSF69065">
    <property type="entry name" value="RNase III domain-like"/>
    <property type="match status" value="1"/>
</dbReference>
<sequence>MAGLIIPCQPSDEDLQVLEMKSHYRFTNRLLIREALQASSGFNQDGHKTLAMIGDSILRLVLVTHGYYGKQITGQISDTISKKASTANLSKQGFDLGIDKFIVKNSQPFVGPNVMATTTEAIVGAVYVDCNQQIQPCAVVMSALGVSP</sequence>
<organism evidence="2 3">
    <name type="scientific">Penicillium coprophilum</name>
    <dbReference type="NCBI Taxonomy" id="36646"/>
    <lineage>
        <taxon>Eukaryota</taxon>
        <taxon>Fungi</taxon>
        <taxon>Dikarya</taxon>
        <taxon>Ascomycota</taxon>
        <taxon>Pezizomycotina</taxon>
        <taxon>Eurotiomycetes</taxon>
        <taxon>Eurotiomycetidae</taxon>
        <taxon>Eurotiales</taxon>
        <taxon>Aspergillaceae</taxon>
        <taxon>Penicillium</taxon>
    </lineage>
</organism>
<dbReference type="PROSITE" id="PS50142">
    <property type="entry name" value="RNASE_3_2"/>
    <property type="match status" value="1"/>
</dbReference>
<dbReference type="Gene3D" id="1.10.1520.10">
    <property type="entry name" value="Ribonuclease III domain"/>
    <property type="match status" value="1"/>
</dbReference>
<dbReference type="GO" id="GO:0004525">
    <property type="term" value="F:ribonuclease III activity"/>
    <property type="evidence" value="ECO:0007669"/>
    <property type="project" value="InterPro"/>
</dbReference>